<evidence type="ECO:0000313" key="3">
    <source>
        <dbReference type="Proteomes" id="UP001374535"/>
    </source>
</evidence>
<proteinExistence type="predicted"/>
<protein>
    <submittedName>
        <fullName evidence="2">Uncharacterized protein</fullName>
    </submittedName>
</protein>
<keyword evidence="1" id="KW-0812">Transmembrane</keyword>
<keyword evidence="1" id="KW-1133">Transmembrane helix</keyword>
<dbReference type="AlphaFoldDB" id="A0AAQ3RGA8"/>
<reference evidence="2 3" key="1">
    <citation type="journal article" date="2023" name="Life. Sci Alliance">
        <title>Evolutionary insights into 3D genome organization and epigenetic landscape of Vigna mungo.</title>
        <authorList>
            <person name="Junaid A."/>
            <person name="Singh B."/>
            <person name="Bhatia S."/>
        </authorList>
    </citation>
    <scope>NUCLEOTIDE SEQUENCE [LARGE SCALE GENOMIC DNA]</scope>
    <source>
        <strain evidence="2">Urdbean</strain>
    </source>
</reference>
<gene>
    <name evidence="2" type="ORF">V8G54_037267</name>
</gene>
<evidence type="ECO:0000313" key="2">
    <source>
        <dbReference type="EMBL" id="WVY91753.1"/>
    </source>
</evidence>
<name>A0AAQ3RGA8_VIGMU</name>
<keyword evidence="3" id="KW-1185">Reference proteome</keyword>
<accession>A0AAQ3RGA8</accession>
<organism evidence="2 3">
    <name type="scientific">Vigna mungo</name>
    <name type="common">Black gram</name>
    <name type="synonym">Phaseolus mungo</name>
    <dbReference type="NCBI Taxonomy" id="3915"/>
    <lineage>
        <taxon>Eukaryota</taxon>
        <taxon>Viridiplantae</taxon>
        <taxon>Streptophyta</taxon>
        <taxon>Embryophyta</taxon>
        <taxon>Tracheophyta</taxon>
        <taxon>Spermatophyta</taxon>
        <taxon>Magnoliopsida</taxon>
        <taxon>eudicotyledons</taxon>
        <taxon>Gunneridae</taxon>
        <taxon>Pentapetalae</taxon>
        <taxon>rosids</taxon>
        <taxon>fabids</taxon>
        <taxon>Fabales</taxon>
        <taxon>Fabaceae</taxon>
        <taxon>Papilionoideae</taxon>
        <taxon>50 kb inversion clade</taxon>
        <taxon>NPAAA clade</taxon>
        <taxon>indigoferoid/millettioid clade</taxon>
        <taxon>Phaseoleae</taxon>
        <taxon>Vigna</taxon>
    </lineage>
</organism>
<sequence length="119" mass="13937">GVVTRWVEADWFYSNRFLFFEVINYTLYSPQSIMKLRLVFTSFCCVIFGCLFRSYTFIRKAVILSLGPADCGPCMGYAVYHLSAFPERQWFRWNSPCTTRRHDRVAVVPRELAVHHPAT</sequence>
<feature type="transmembrane region" description="Helical" evidence="1">
    <location>
        <begin position="36"/>
        <end position="55"/>
    </location>
</feature>
<evidence type="ECO:0000256" key="1">
    <source>
        <dbReference type="SAM" id="Phobius"/>
    </source>
</evidence>
<dbReference type="Proteomes" id="UP001374535">
    <property type="component" value="Chromosome 11"/>
</dbReference>
<feature type="non-terminal residue" evidence="2">
    <location>
        <position position="1"/>
    </location>
</feature>
<keyword evidence="1" id="KW-0472">Membrane</keyword>
<dbReference type="EMBL" id="CP144690">
    <property type="protein sequence ID" value="WVY91753.1"/>
    <property type="molecule type" value="Genomic_DNA"/>
</dbReference>